<dbReference type="InterPro" id="IPR045851">
    <property type="entry name" value="AMP-bd_C_sf"/>
</dbReference>
<dbReference type="Gene3D" id="3.40.50.12780">
    <property type="entry name" value="N-terminal domain of ligase-like"/>
    <property type="match status" value="1"/>
</dbReference>
<dbReference type="GO" id="GO:0004467">
    <property type="term" value="F:long-chain fatty acid-CoA ligase activity"/>
    <property type="evidence" value="ECO:0007669"/>
    <property type="project" value="UniProtKB-EC"/>
</dbReference>
<evidence type="ECO:0000313" key="5">
    <source>
        <dbReference type="EMBL" id="MEL5988129.1"/>
    </source>
</evidence>
<name>A0ABU9LK40_9BACL</name>
<evidence type="ECO:0000256" key="1">
    <source>
        <dbReference type="ARBA" id="ARBA00006432"/>
    </source>
</evidence>
<accession>A0ABU9LK40</accession>
<dbReference type="InterPro" id="IPR025110">
    <property type="entry name" value="AMP-bd_C"/>
</dbReference>
<dbReference type="InterPro" id="IPR020845">
    <property type="entry name" value="AMP-binding_CS"/>
</dbReference>
<evidence type="ECO:0000259" key="4">
    <source>
        <dbReference type="Pfam" id="PF13193"/>
    </source>
</evidence>
<gene>
    <name evidence="5" type="ORF">AAF454_06825</name>
</gene>
<dbReference type="PANTHER" id="PTHR43201">
    <property type="entry name" value="ACYL-COA SYNTHETASE"/>
    <property type="match status" value="1"/>
</dbReference>
<feature type="domain" description="AMP-dependent synthetase/ligase" evidence="3">
    <location>
        <begin position="9"/>
        <end position="358"/>
    </location>
</feature>
<evidence type="ECO:0000313" key="6">
    <source>
        <dbReference type="Proteomes" id="UP001398420"/>
    </source>
</evidence>
<evidence type="ECO:0000256" key="2">
    <source>
        <dbReference type="ARBA" id="ARBA00022598"/>
    </source>
</evidence>
<dbReference type="PRINTS" id="PR00154">
    <property type="entry name" value="AMPBINDING"/>
</dbReference>
<reference evidence="5 6" key="1">
    <citation type="submission" date="2024-04" db="EMBL/GenBank/DDBJ databases">
        <authorList>
            <person name="Wu Y.S."/>
            <person name="Zhang L."/>
        </authorList>
    </citation>
    <scope>NUCLEOTIDE SEQUENCE [LARGE SCALE GENOMIC DNA]</scope>
    <source>
        <strain evidence="5 6">KG-01</strain>
    </source>
</reference>
<dbReference type="EMBL" id="JBCEWA010000004">
    <property type="protein sequence ID" value="MEL5988129.1"/>
    <property type="molecule type" value="Genomic_DNA"/>
</dbReference>
<keyword evidence="6" id="KW-1185">Reference proteome</keyword>
<sequence length="491" mass="55333">MMLMKDVLKQHAEELGDYQAIVYHDVGWTYRTFYNEVTCLAGYLQSLPLQKGDFVGLLMENTDQFPIAYFAIQFAGYVVMPINTKLAPPEIAYILNHSEVKVLIMDEVFQETYEKTEYICQQVIMTSDLHNLALMAPQYRDVTMNPSDVAVILYTSGTTGHPKGVMLTHQNIYMTAELWSEPMELTSEDRLFICTPLFHSAGAHVFMVPCFYVGATLIIEKAFSPKQIMQQLSDTKATFFFGVPAMYTLILNHDLDESHDVSSLRLFGYGAAPMPYELIRRLKEAFPNVKVQNFYGQTENSPAATTLLDDDALTKVGSVGRPLAHTEIRIDDGAGGALPNGYVGEIVVKGPQLMKGYLKNPDETMMALRDGWLYTGDLGRLDEDGYLYIVDRKKDMIIRSGENIYPIEIEEVLYQMPALFEAAVVGVPHPVYGEVPKAYVRVKEGNTVSEEEILAYCATQLATYKLPYEIEFIDELPRNASGKVLKHVLRH</sequence>
<organism evidence="5 6">
    <name type="scientific">Kurthia gibsonii</name>
    <dbReference type="NCBI Taxonomy" id="33946"/>
    <lineage>
        <taxon>Bacteria</taxon>
        <taxon>Bacillati</taxon>
        <taxon>Bacillota</taxon>
        <taxon>Bacilli</taxon>
        <taxon>Bacillales</taxon>
        <taxon>Caryophanaceae</taxon>
        <taxon>Kurthia</taxon>
    </lineage>
</organism>
<comment type="caution">
    <text evidence="5">The sequence shown here is derived from an EMBL/GenBank/DDBJ whole genome shotgun (WGS) entry which is preliminary data.</text>
</comment>
<comment type="similarity">
    <text evidence="1">Belongs to the ATP-dependent AMP-binding enzyme family.</text>
</comment>
<dbReference type="InterPro" id="IPR020459">
    <property type="entry name" value="AMP-binding"/>
</dbReference>
<protein>
    <submittedName>
        <fullName evidence="5">Long-chain-fatty-acid--CoA ligase</fullName>
        <ecNumber evidence="5">6.2.1.3</ecNumber>
    </submittedName>
</protein>
<dbReference type="Gene3D" id="3.30.300.30">
    <property type="match status" value="1"/>
</dbReference>
<dbReference type="SUPFAM" id="SSF56801">
    <property type="entry name" value="Acetyl-CoA synthetase-like"/>
    <property type="match status" value="1"/>
</dbReference>
<dbReference type="InterPro" id="IPR000873">
    <property type="entry name" value="AMP-dep_synth/lig_dom"/>
</dbReference>
<proteinExistence type="inferred from homology"/>
<dbReference type="NCBIfam" id="NF004837">
    <property type="entry name" value="PRK06187.1"/>
    <property type="match status" value="1"/>
</dbReference>
<dbReference type="PROSITE" id="PS00455">
    <property type="entry name" value="AMP_BINDING"/>
    <property type="match status" value="1"/>
</dbReference>
<feature type="domain" description="AMP-binding enzyme C-terminal" evidence="4">
    <location>
        <begin position="408"/>
        <end position="483"/>
    </location>
</feature>
<dbReference type="InterPro" id="IPR042099">
    <property type="entry name" value="ANL_N_sf"/>
</dbReference>
<dbReference type="Pfam" id="PF13193">
    <property type="entry name" value="AMP-binding_C"/>
    <property type="match status" value="1"/>
</dbReference>
<dbReference type="Pfam" id="PF00501">
    <property type="entry name" value="AMP-binding"/>
    <property type="match status" value="1"/>
</dbReference>
<dbReference type="EC" id="6.2.1.3" evidence="5"/>
<dbReference type="Proteomes" id="UP001398420">
    <property type="component" value="Unassembled WGS sequence"/>
</dbReference>
<evidence type="ECO:0000259" key="3">
    <source>
        <dbReference type="Pfam" id="PF00501"/>
    </source>
</evidence>
<keyword evidence="2 5" id="KW-0436">Ligase</keyword>
<dbReference type="PANTHER" id="PTHR43201:SF5">
    <property type="entry name" value="MEDIUM-CHAIN ACYL-COA LIGASE ACSF2, MITOCHONDRIAL"/>
    <property type="match status" value="1"/>
</dbReference>